<dbReference type="InParanoid" id="A0A401H733"/>
<evidence type="ECO:0000313" key="1">
    <source>
        <dbReference type="EMBL" id="GBE90199.1"/>
    </source>
</evidence>
<dbReference type="AlphaFoldDB" id="A0A401H733"/>
<dbReference type="PROSITE" id="PS51257">
    <property type="entry name" value="PROKAR_LIPOPROTEIN"/>
    <property type="match status" value="1"/>
</dbReference>
<evidence type="ECO:0000313" key="2">
    <source>
        <dbReference type="Proteomes" id="UP000287166"/>
    </source>
</evidence>
<dbReference type="GeneID" id="38787116"/>
<keyword evidence="2" id="KW-1185">Reference proteome</keyword>
<accession>A0A401H733</accession>
<comment type="caution">
    <text evidence="1">The sequence shown here is derived from an EMBL/GenBank/DDBJ whole genome shotgun (WGS) entry which is preliminary data.</text>
</comment>
<organism evidence="1 2">
    <name type="scientific">Sparassis crispa</name>
    <dbReference type="NCBI Taxonomy" id="139825"/>
    <lineage>
        <taxon>Eukaryota</taxon>
        <taxon>Fungi</taxon>
        <taxon>Dikarya</taxon>
        <taxon>Basidiomycota</taxon>
        <taxon>Agaricomycotina</taxon>
        <taxon>Agaricomycetes</taxon>
        <taxon>Polyporales</taxon>
        <taxon>Sparassidaceae</taxon>
        <taxon>Sparassis</taxon>
    </lineage>
</organism>
<dbReference type="RefSeq" id="XP_027621112.1">
    <property type="nucleotide sequence ID" value="XM_027765311.1"/>
</dbReference>
<name>A0A401H733_9APHY</name>
<proteinExistence type="predicted"/>
<dbReference type="EMBL" id="BFAD01000019">
    <property type="protein sequence ID" value="GBE90199.1"/>
    <property type="molecule type" value="Genomic_DNA"/>
</dbReference>
<reference evidence="1 2" key="1">
    <citation type="journal article" date="2018" name="Sci. Rep.">
        <title>Genome sequence of the cauliflower mushroom Sparassis crispa (Hanabiratake) and its association with beneficial usage.</title>
        <authorList>
            <person name="Kiyama R."/>
            <person name="Furutani Y."/>
            <person name="Kawaguchi K."/>
            <person name="Nakanishi T."/>
        </authorList>
    </citation>
    <scope>NUCLEOTIDE SEQUENCE [LARGE SCALE GENOMIC DNA]</scope>
</reference>
<sequence length="83" mass="9002">MSRLSLAYSMITAFSEFIAFIQQAFPVVLACASNLQGCSTSTLEELANPYAYDAIADWMGRMTILRALPLVGSLLSRPLPDGL</sequence>
<protein>
    <submittedName>
        <fullName evidence="1">Uncharacterized protein</fullName>
    </submittedName>
</protein>
<gene>
    <name evidence="1" type="ORF">SCP_1900480</name>
</gene>
<dbReference type="Proteomes" id="UP000287166">
    <property type="component" value="Unassembled WGS sequence"/>
</dbReference>